<dbReference type="InterPro" id="IPR029063">
    <property type="entry name" value="SAM-dependent_MTases_sf"/>
</dbReference>
<dbReference type="EMBL" id="CAJPEX010003194">
    <property type="protein sequence ID" value="CAG0921955.1"/>
    <property type="molecule type" value="Genomic_DNA"/>
</dbReference>
<comment type="similarity">
    <text evidence="1">Belongs to the UPF0585 family.</text>
</comment>
<dbReference type="Proteomes" id="UP000678499">
    <property type="component" value="Unassembled WGS sequence"/>
</dbReference>
<evidence type="ECO:0000313" key="2">
    <source>
        <dbReference type="EMBL" id="CAD7281803.1"/>
    </source>
</evidence>
<organism evidence="2">
    <name type="scientific">Notodromas monacha</name>
    <dbReference type="NCBI Taxonomy" id="399045"/>
    <lineage>
        <taxon>Eukaryota</taxon>
        <taxon>Metazoa</taxon>
        <taxon>Ecdysozoa</taxon>
        <taxon>Arthropoda</taxon>
        <taxon>Crustacea</taxon>
        <taxon>Oligostraca</taxon>
        <taxon>Ostracoda</taxon>
        <taxon>Podocopa</taxon>
        <taxon>Podocopida</taxon>
        <taxon>Cypridocopina</taxon>
        <taxon>Cypridoidea</taxon>
        <taxon>Cyprididae</taxon>
        <taxon>Notodromas</taxon>
    </lineage>
</organism>
<keyword evidence="3" id="KW-1185">Reference proteome</keyword>
<sequence length="217" mass="23866">MIKAAAPARNKAPILEVLNVAIGKFFKGNTSLKCLEVASGTGQHVAHFAPLLPQVDWQPSDIDESYLASIRAYKKELNLKNVREPVIVDVTDKPGPNAVGEFLRGCDANSYDMIYNANMMHISPFACSEGLFRCAAFLLKSGGLLITYGPYGFNGTLTPESNVSFNESLKTSNPEWGIRDVDLQLKPLAEMNGLKLNMSFDMPANNKTLIWRKDPVD</sequence>
<dbReference type="PANTHER" id="PTHR20974">
    <property type="entry name" value="UPF0585 PROTEIN CG18661"/>
    <property type="match status" value="1"/>
</dbReference>
<dbReference type="Gene3D" id="3.40.50.150">
    <property type="entry name" value="Vaccinia Virus protein VP39"/>
    <property type="match status" value="1"/>
</dbReference>
<dbReference type="SUPFAM" id="SSF53335">
    <property type="entry name" value="S-adenosyl-L-methionine-dependent methyltransferases"/>
    <property type="match status" value="1"/>
</dbReference>
<evidence type="ECO:0000256" key="1">
    <source>
        <dbReference type="ARBA" id="ARBA00008308"/>
    </source>
</evidence>
<dbReference type="Pfam" id="PF06080">
    <property type="entry name" value="DUF938"/>
    <property type="match status" value="1"/>
</dbReference>
<evidence type="ECO:0000313" key="3">
    <source>
        <dbReference type="Proteomes" id="UP000678499"/>
    </source>
</evidence>
<evidence type="ECO:0008006" key="4">
    <source>
        <dbReference type="Google" id="ProtNLM"/>
    </source>
</evidence>
<dbReference type="EMBL" id="OA885231">
    <property type="protein sequence ID" value="CAD7281803.1"/>
    <property type="molecule type" value="Genomic_DNA"/>
</dbReference>
<proteinExistence type="inferred from homology"/>
<dbReference type="CDD" id="cd02440">
    <property type="entry name" value="AdoMet_MTases"/>
    <property type="match status" value="1"/>
</dbReference>
<name>A0A7R9BWM2_9CRUS</name>
<dbReference type="PANTHER" id="PTHR20974:SF0">
    <property type="entry name" value="UPF0585 PROTEIN CG18661"/>
    <property type="match status" value="1"/>
</dbReference>
<protein>
    <recommendedName>
        <fullName evidence="4">Methyltransferase-like 26</fullName>
    </recommendedName>
</protein>
<dbReference type="InterPro" id="IPR010342">
    <property type="entry name" value="DUF938"/>
</dbReference>
<dbReference type="OrthoDB" id="10258744at2759"/>
<reference evidence="2" key="1">
    <citation type="submission" date="2020-11" db="EMBL/GenBank/DDBJ databases">
        <authorList>
            <person name="Tran Van P."/>
        </authorList>
    </citation>
    <scope>NUCLEOTIDE SEQUENCE</scope>
</reference>
<gene>
    <name evidence="2" type="ORF">NMOB1V02_LOCUS9439</name>
</gene>
<dbReference type="AlphaFoldDB" id="A0A7R9BWM2"/>
<accession>A0A7R9BWM2</accession>